<dbReference type="OrthoDB" id="1669814at2759"/>
<dbReference type="PRINTS" id="PR00081">
    <property type="entry name" value="GDHRDH"/>
</dbReference>
<gene>
    <name evidence="5" type="ORF">AUEXF2481DRAFT_103272</name>
</gene>
<evidence type="ECO:0000313" key="6">
    <source>
        <dbReference type="Proteomes" id="UP000030641"/>
    </source>
</evidence>
<dbReference type="RefSeq" id="XP_013338850.1">
    <property type="nucleotide sequence ID" value="XM_013483396.1"/>
</dbReference>
<dbReference type="AlphaFoldDB" id="A0A074YU02"/>
<dbReference type="GO" id="GO:0048038">
    <property type="term" value="F:quinone binding"/>
    <property type="evidence" value="ECO:0007669"/>
    <property type="project" value="TreeGrafter"/>
</dbReference>
<proteinExistence type="inferred from homology"/>
<keyword evidence="2" id="KW-0521">NADP</keyword>
<accession>A0A074YU02</accession>
<dbReference type="PANTHER" id="PTHR42760">
    <property type="entry name" value="SHORT-CHAIN DEHYDROGENASES/REDUCTASES FAMILY MEMBER"/>
    <property type="match status" value="1"/>
</dbReference>
<evidence type="ECO:0000256" key="2">
    <source>
        <dbReference type="ARBA" id="ARBA00022857"/>
    </source>
</evidence>
<dbReference type="SUPFAM" id="SSF51735">
    <property type="entry name" value="NAD(P)-binding Rossmann-fold domains"/>
    <property type="match status" value="1"/>
</dbReference>
<keyword evidence="4" id="KW-0684">Rhamnose metabolism</keyword>
<dbReference type="PANTHER" id="PTHR42760:SF83">
    <property type="entry name" value="(3R)-3-HYDROXYACYL-COA DEHYDROGENASE"/>
    <property type="match status" value="1"/>
</dbReference>
<dbReference type="GO" id="GO:0006633">
    <property type="term" value="P:fatty acid biosynthetic process"/>
    <property type="evidence" value="ECO:0007669"/>
    <property type="project" value="TreeGrafter"/>
</dbReference>
<dbReference type="InParanoid" id="A0A074YU02"/>
<evidence type="ECO:0000256" key="1">
    <source>
        <dbReference type="ARBA" id="ARBA00006484"/>
    </source>
</evidence>
<dbReference type="CDD" id="cd05233">
    <property type="entry name" value="SDR_c"/>
    <property type="match status" value="1"/>
</dbReference>
<dbReference type="HOGENOM" id="CLU_010194_1_2_1"/>
<comment type="similarity">
    <text evidence="1">Belongs to the short-chain dehydrogenases/reductases (SDR) family.</text>
</comment>
<dbReference type="GeneID" id="25361755"/>
<dbReference type="InterPro" id="IPR036291">
    <property type="entry name" value="NAD(P)-bd_dom_sf"/>
</dbReference>
<dbReference type="Gene3D" id="3.40.50.720">
    <property type="entry name" value="NAD(P)-binding Rossmann-like Domain"/>
    <property type="match status" value="1"/>
</dbReference>
<dbReference type="PRINTS" id="PR00080">
    <property type="entry name" value="SDRFAMILY"/>
</dbReference>
<keyword evidence="6" id="KW-1185">Reference proteome</keyword>
<evidence type="ECO:0000313" key="5">
    <source>
        <dbReference type="EMBL" id="KEQ90341.1"/>
    </source>
</evidence>
<sequence length="259" mass="27036">MAQLLARKVVAITGCGTGIGRATALECARQGARLILHHIGDTKSSDDISSLQDEITRLNKSARTISVAADVRDPEAGQRIVDAAISSFGELNVAINNAGICQFLDLAAVTAEQLDTHTAVNFHGPFAITQAVVEQMKKQGTGGSIVSIASITATMGSSRLTHYAATKAALLGMSVSCAVALGRYGIRFNTVSPGTIETAMNKADLSGAKRGSMEERVPLGRLGIPEDIAKPVVFFASDMAQYVSGQNLIVDGAASVNYQ</sequence>
<keyword evidence="3" id="KW-0560">Oxidoreductase</keyword>
<evidence type="ECO:0000256" key="4">
    <source>
        <dbReference type="ARBA" id="ARBA00023308"/>
    </source>
</evidence>
<protein>
    <submittedName>
        <fullName evidence="5">Uncharacterized protein</fullName>
    </submittedName>
</protein>
<reference evidence="5 6" key="1">
    <citation type="journal article" date="2014" name="BMC Genomics">
        <title>Genome sequencing of four Aureobasidium pullulans varieties: biotechnological potential, stress tolerance, and description of new species.</title>
        <authorList>
            <person name="Gostin Ar C."/>
            <person name="Ohm R.A."/>
            <person name="Kogej T."/>
            <person name="Sonjak S."/>
            <person name="Turk M."/>
            <person name="Zajc J."/>
            <person name="Zalar P."/>
            <person name="Grube M."/>
            <person name="Sun H."/>
            <person name="Han J."/>
            <person name="Sharma A."/>
            <person name="Chiniquy J."/>
            <person name="Ngan C.Y."/>
            <person name="Lipzen A."/>
            <person name="Barry K."/>
            <person name="Grigoriev I.V."/>
            <person name="Gunde-Cimerman N."/>
        </authorList>
    </citation>
    <scope>NUCLEOTIDE SEQUENCE [LARGE SCALE GENOMIC DNA]</scope>
    <source>
        <strain evidence="5 6">EXF-2481</strain>
    </source>
</reference>
<dbReference type="InterPro" id="IPR002347">
    <property type="entry name" value="SDR_fam"/>
</dbReference>
<dbReference type="GO" id="GO:0019301">
    <property type="term" value="P:rhamnose catabolic process"/>
    <property type="evidence" value="ECO:0007669"/>
    <property type="project" value="UniProtKB-ARBA"/>
</dbReference>
<organism evidence="5 6">
    <name type="scientific">Aureobasidium subglaciale (strain EXF-2481)</name>
    <name type="common">Aureobasidium pullulans var. subglaciale</name>
    <dbReference type="NCBI Taxonomy" id="1043005"/>
    <lineage>
        <taxon>Eukaryota</taxon>
        <taxon>Fungi</taxon>
        <taxon>Dikarya</taxon>
        <taxon>Ascomycota</taxon>
        <taxon>Pezizomycotina</taxon>
        <taxon>Dothideomycetes</taxon>
        <taxon>Dothideomycetidae</taxon>
        <taxon>Dothideales</taxon>
        <taxon>Saccotheciaceae</taxon>
        <taxon>Aureobasidium</taxon>
    </lineage>
</organism>
<dbReference type="FunFam" id="3.40.50.720:FF:000417">
    <property type="entry name" value="Glucose 1-dehydrogenase, putative"/>
    <property type="match status" value="1"/>
</dbReference>
<dbReference type="OMA" id="WDGYVPY"/>
<evidence type="ECO:0000256" key="3">
    <source>
        <dbReference type="ARBA" id="ARBA00023002"/>
    </source>
</evidence>
<dbReference type="Pfam" id="PF13561">
    <property type="entry name" value="adh_short_C2"/>
    <property type="match status" value="1"/>
</dbReference>
<dbReference type="EMBL" id="KL584793">
    <property type="protein sequence ID" value="KEQ90341.1"/>
    <property type="molecule type" value="Genomic_DNA"/>
</dbReference>
<dbReference type="STRING" id="1043005.A0A074YU02"/>
<dbReference type="Proteomes" id="UP000030641">
    <property type="component" value="Unassembled WGS sequence"/>
</dbReference>
<dbReference type="GO" id="GO:0016616">
    <property type="term" value="F:oxidoreductase activity, acting on the CH-OH group of donors, NAD or NADP as acceptor"/>
    <property type="evidence" value="ECO:0007669"/>
    <property type="project" value="TreeGrafter"/>
</dbReference>
<name>A0A074YU02_AURSE</name>